<feature type="compositionally biased region" description="Basic residues" evidence="1">
    <location>
        <begin position="129"/>
        <end position="138"/>
    </location>
</feature>
<feature type="compositionally biased region" description="Polar residues" evidence="1">
    <location>
        <begin position="114"/>
        <end position="128"/>
    </location>
</feature>
<dbReference type="EMBL" id="JARQWQ010000056">
    <property type="protein sequence ID" value="KAK2556415.1"/>
    <property type="molecule type" value="Genomic_DNA"/>
</dbReference>
<name>A0AAD9V0M1_ACRCE</name>
<evidence type="ECO:0000313" key="3">
    <source>
        <dbReference type="Proteomes" id="UP001249851"/>
    </source>
</evidence>
<feature type="compositionally biased region" description="Polar residues" evidence="1">
    <location>
        <begin position="51"/>
        <end position="60"/>
    </location>
</feature>
<feature type="region of interest" description="Disordered" evidence="1">
    <location>
        <begin position="26"/>
        <end position="138"/>
    </location>
</feature>
<dbReference type="AlphaFoldDB" id="A0AAD9V0M1"/>
<accession>A0AAD9V0M1</accession>
<keyword evidence="3" id="KW-1185">Reference proteome</keyword>
<feature type="compositionally biased region" description="Polar residues" evidence="1">
    <location>
        <begin position="85"/>
        <end position="94"/>
    </location>
</feature>
<evidence type="ECO:0000256" key="1">
    <source>
        <dbReference type="SAM" id="MobiDB-lite"/>
    </source>
</evidence>
<reference evidence="2" key="2">
    <citation type="journal article" date="2023" name="Science">
        <title>Genomic signatures of disease resistance in endangered staghorn corals.</title>
        <authorList>
            <person name="Vollmer S.V."/>
            <person name="Selwyn J.D."/>
            <person name="Despard B.A."/>
            <person name="Roesel C.L."/>
        </authorList>
    </citation>
    <scope>NUCLEOTIDE SEQUENCE</scope>
    <source>
        <strain evidence="2">K2</strain>
    </source>
</reference>
<proteinExistence type="predicted"/>
<gene>
    <name evidence="2" type="ORF">P5673_021652</name>
</gene>
<comment type="caution">
    <text evidence="2">The sequence shown here is derived from an EMBL/GenBank/DDBJ whole genome shotgun (WGS) entry which is preliminary data.</text>
</comment>
<sequence>MSTALVFPIYDSSTTTKETNTFIESAVKGQGKSEDQAPESDQVKMHWKVQGGSSPKSPRQMSPRKNAKTTPSNKPKGCHSPLKTPPNTQRSKSVSGVKKSPLENQKTDQKSSHMESSCCQPVQSSKSGKNMRKTRQRKAWINRKKLSRVSLSNVGEVIKRKLSEVNKESKIAKQIANGYFCKWKITIWKRTRNFFVLRMLFFKSIYQEVCYLKNTC</sequence>
<protein>
    <submittedName>
        <fullName evidence="2">Uncharacterized protein</fullName>
    </submittedName>
</protein>
<evidence type="ECO:0000313" key="2">
    <source>
        <dbReference type="EMBL" id="KAK2556415.1"/>
    </source>
</evidence>
<organism evidence="2 3">
    <name type="scientific">Acropora cervicornis</name>
    <name type="common">Staghorn coral</name>
    <dbReference type="NCBI Taxonomy" id="6130"/>
    <lineage>
        <taxon>Eukaryota</taxon>
        <taxon>Metazoa</taxon>
        <taxon>Cnidaria</taxon>
        <taxon>Anthozoa</taxon>
        <taxon>Hexacorallia</taxon>
        <taxon>Scleractinia</taxon>
        <taxon>Astrocoeniina</taxon>
        <taxon>Acroporidae</taxon>
        <taxon>Acropora</taxon>
    </lineage>
</organism>
<reference evidence="2" key="1">
    <citation type="journal article" date="2023" name="G3 (Bethesda)">
        <title>Whole genome assembly and annotation of the endangered Caribbean coral Acropora cervicornis.</title>
        <authorList>
            <person name="Selwyn J.D."/>
            <person name="Vollmer S.V."/>
        </authorList>
    </citation>
    <scope>NUCLEOTIDE SEQUENCE</scope>
    <source>
        <strain evidence="2">K2</strain>
    </source>
</reference>
<dbReference type="Proteomes" id="UP001249851">
    <property type="component" value="Unassembled WGS sequence"/>
</dbReference>